<organism evidence="2">
    <name type="scientific">marine sediment metagenome</name>
    <dbReference type="NCBI Taxonomy" id="412755"/>
    <lineage>
        <taxon>unclassified sequences</taxon>
        <taxon>metagenomes</taxon>
        <taxon>ecological metagenomes</taxon>
    </lineage>
</organism>
<evidence type="ECO:0000259" key="1">
    <source>
        <dbReference type="Pfam" id="PF17128"/>
    </source>
</evidence>
<comment type="caution">
    <text evidence="2">The sequence shown here is derived from an EMBL/GenBank/DDBJ whole genome shotgun (WGS) entry which is preliminary data.</text>
</comment>
<dbReference type="InterPro" id="IPR033396">
    <property type="entry name" value="DUF5107"/>
</dbReference>
<dbReference type="EMBL" id="BARW01010089">
    <property type="protein sequence ID" value="GAI87071.1"/>
    <property type="molecule type" value="Genomic_DNA"/>
</dbReference>
<name>X1T6S1_9ZZZZ</name>
<protein>
    <recommendedName>
        <fullName evidence="1">DUF5107 domain-containing protein</fullName>
    </recommendedName>
</protein>
<dbReference type="AlphaFoldDB" id="X1T6S1"/>
<dbReference type="Pfam" id="PF17128">
    <property type="entry name" value="DUF5107"/>
    <property type="match status" value="1"/>
</dbReference>
<reference evidence="2" key="1">
    <citation type="journal article" date="2014" name="Front. Microbiol.">
        <title>High frequency of phylogenetically diverse reductive dehalogenase-homologous genes in deep subseafloor sedimentary metagenomes.</title>
        <authorList>
            <person name="Kawai M."/>
            <person name="Futagami T."/>
            <person name="Toyoda A."/>
            <person name="Takaki Y."/>
            <person name="Nishi S."/>
            <person name="Hori S."/>
            <person name="Arai W."/>
            <person name="Tsubouchi T."/>
            <person name="Morono Y."/>
            <person name="Uchiyama I."/>
            <person name="Ito T."/>
            <person name="Fujiyama A."/>
            <person name="Inagaki F."/>
            <person name="Takami H."/>
        </authorList>
    </citation>
    <scope>NUCLEOTIDE SEQUENCE</scope>
    <source>
        <strain evidence="2">Expedition CK06-06</strain>
    </source>
</reference>
<gene>
    <name evidence="2" type="ORF">S12H4_20029</name>
</gene>
<accession>X1T6S1</accession>
<proteinExistence type="predicted"/>
<feature type="domain" description="DUF5107" evidence="1">
    <location>
        <begin position="1"/>
        <end position="220"/>
    </location>
</feature>
<sequence length="289" mass="32777">GGVEWNAGPQVHTVTIVSPVDALIGRNSDGSVYIEVNNLEKSLRTQWTVRLTLHPGKAYLDEKIRIFNPTDAISPYYFWNCTAFPCQEGTRFIYPMTLGTDHYGVRFFSWPIHKGKDLSWLKNYEIYSSVFSVDCVFDFFGAYDVDMDRGIVQVADHYVVSGKKAWTWGTWDFGLVSQKNLTDNDGPYIEVQSGPLPTQSDYGMLLPRAEVSWQEYWYPVHGLADGFEYATKDVAIQTTREDEKLQLRILSTGKFSGANCTFSQGSRKLLRKTINLTPESPQTLTLFSA</sequence>
<evidence type="ECO:0000313" key="2">
    <source>
        <dbReference type="EMBL" id="GAI87071.1"/>
    </source>
</evidence>
<feature type="non-terminal residue" evidence="2">
    <location>
        <position position="289"/>
    </location>
</feature>
<feature type="non-terminal residue" evidence="2">
    <location>
        <position position="1"/>
    </location>
</feature>